<feature type="transmembrane region" description="Helical" evidence="11">
    <location>
        <begin position="104"/>
        <end position="124"/>
    </location>
</feature>
<keyword evidence="5" id="KW-0677">Repeat</keyword>
<dbReference type="AlphaFoldDB" id="A0AAV1K5T3"/>
<accession>A0AAV1K5T3</accession>
<organism evidence="12 13">
    <name type="scientific">Leptosia nina</name>
    <dbReference type="NCBI Taxonomy" id="320188"/>
    <lineage>
        <taxon>Eukaryota</taxon>
        <taxon>Metazoa</taxon>
        <taxon>Ecdysozoa</taxon>
        <taxon>Arthropoda</taxon>
        <taxon>Hexapoda</taxon>
        <taxon>Insecta</taxon>
        <taxon>Pterygota</taxon>
        <taxon>Neoptera</taxon>
        <taxon>Endopterygota</taxon>
        <taxon>Lepidoptera</taxon>
        <taxon>Glossata</taxon>
        <taxon>Ditrysia</taxon>
        <taxon>Papilionoidea</taxon>
        <taxon>Pieridae</taxon>
        <taxon>Pierinae</taxon>
        <taxon>Leptosia</taxon>
    </lineage>
</organism>
<evidence type="ECO:0000313" key="12">
    <source>
        <dbReference type="EMBL" id="CAK1556304.1"/>
    </source>
</evidence>
<dbReference type="PANTHER" id="PTHR45939">
    <property type="entry name" value="PEROXISOMAL MEMBRANE PROTEIN PMP34-RELATED"/>
    <property type="match status" value="1"/>
</dbReference>
<comment type="caution">
    <text evidence="12">The sequence shown here is derived from an EMBL/GenBank/DDBJ whole genome shotgun (WGS) entry which is preliminary data.</text>
</comment>
<dbReference type="Proteomes" id="UP001497472">
    <property type="component" value="Unassembled WGS sequence"/>
</dbReference>
<evidence type="ECO:0000313" key="13">
    <source>
        <dbReference type="Proteomes" id="UP001497472"/>
    </source>
</evidence>
<evidence type="ECO:0000256" key="6">
    <source>
        <dbReference type="ARBA" id="ARBA00022989"/>
    </source>
</evidence>
<evidence type="ECO:0000256" key="3">
    <source>
        <dbReference type="ARBA" id="ARBA00022448"/>
    </source>
</evidence>
<evidence type="ECO:0000256" key="10">
    <source>
        <dbReference type="RuleBase" id="RU000488"/>
    </source>
</evidence>
<sequence>MASSLLTYETLIHAVAGATGSVIGMTAFYPLDTVRSRQQVEDSNKLQGPAWEILVKIAKEEGFDSLYRGLCPVLQSLSISNFVYFYTFHALKKSSSNSSALSDLLFGIIAGSINVVITSPLWVVNTRMKLAKNDYKSLFSGLMEVFDKEGVKGLWSGTVPSLLLVSNPAIQFMVYESLKRNLMAMKRFNTYSAFLSGAIAKAIATTLTYPIQLIQSRLRAGTSLKPLYKDVKSNPVILFRGLEAKIMQTVLTAALMFLIYEKIVRFVLTIMRVKVSRQ</sequence>
<evidence type="ECO:0000256" key="1">
    <source>
        <dbReference type="ARBA" id="ARBA00004585"/>
    </source>
</evidence>
<proteinExistence type="inferred from homology"/>
<feature type="transmembrane region" description="Helical" evidence="11">
    <location>
        <begin position="246"/>
        <end position="268"/>
    </location>
</feature>
<dbReference type="InterPro" id="IPR023395">
    <property type="entry name" value="MCP_dom_sf"/>
</dbReference>
<keyword evidence="13" id="KW-1185">Reference proteome</keyword>
<protein>
    <recommendedName>
        <fullName evidence="14">Peroxisomal membrane protein PMP34</fullName>
    </recommendedName>
</protein>
<evidence type="ECO:0000256" key="11">
    <source>
        <dbReference type="SAM" id="Phobius"/>
    </source>
</evidence>
<evidence type="ECO:0000256" key="9">
    <source>
        <dbReference type="PROSITE-ProRule" id="PRU00282"/>
    </source>
</evidence>
<feature type="repeat" description="Solcar" evidence="9">
    <location>
        <begin position="8"/>
        <end position="94"/>
    </location>
</feature>
<keyword evidence="4 9" id="KW-0812">Transmembrane</keyword>
<dbReference type="GO" id="GO:0005347">
    <property type="term" value="F:ATP transmembrane transporter activity"/>
    <property type="evidence" value="ECO:0007669"/>
    <property type="project" value="TreeGrafter"/>
</dbReference>
<dbReference type="GO" id="GO:0051724">
    <property type="term" value="F:NAD transmembrane transporter activity"/>
    <property type="evidence" value="ECO:0007669"/>
    <property type="project" value="TreeGrafter"/>
</dbReference>
<keyword evidence="7 9" id="KW-0472">Membrane</keyword>
<dbReference type="GO" id="GO:0015228">
    <property type="term" value="F:coenzyme A transmembrane transporter activity"/>
    <property type="evidence" value="ECO:0007669"/>
    <property type="project" value="TreeGrafter"/>
</dbReference>
<evidence type="ECO:0000256" key="7">
    <source>
        <dbReference type="ARBA" id="ARBA00023136"/>
    </source>
</evidence>
<dbReference type="EMBL" id="CAVLEF010000283">
    <property type="protein sequence ID" value="CAK1556304.1"/>
    <property type="molecule type" value="Genomic_DNA"/>
</dbReference>
<dbReference type="GO" id="GO:0080122">
    <property type="term" value="F:AMP transmembrane transporter activity"/>
    <property type="evidence" value="ECO:0007669"/>
    <property type="project" value="TreeGrafter"/>
</dbReference>
<dbReference type="GO" id="GO:0015217">
    <property type="term" value="F:ADP transmembrane transporter activity"/>
    <property type="evidence" value="ECO:0007669"/>
    <property type="project" value="TreeGrafter"/>
</dbReference>
<comment type="similarity">
    <text evidence="2 10">Belongs to the mitochondrial carrier (TC 2.A.29) family.</text>
</comment>
<feature type="transmembrane region" description="Helical" evidence="11">
    <location>
        <begin position="188"/>
        <end position="209"/>
    </location>
</feature>
<dbReference type="InterPro" id="IPR018108">
    <property type="entry name" value="MCP_transmembrane"/>
</dbReference>
<evidence type="ECO:0000256" key="5">
    <source>
        <dbReference type="ARBA" id="ARBA00022737"/>
    </source>
</evidence>
<feature type="transmembrane region" description="Helical" evidence="11">
    <location>
        <begin position="12"/>
        <end position="31"/>
    </location>
</feature>
<keyword evidence="8" id="KW-0576">Peroxisome</keyword>
<dbReference type="InterPro" id="IPR052217">
    <property type="entry name" value="Mito/Peroxisomal_Carrier"/>
</dbReference>
<name>A0AAV1K5T3_9NEOP</name>
<reference evidence="12 13" key="1">
    <citation type="submission" date="2023-11" db="EMBL/GenBank/DDBJ databases">
        <authorList>
            <person name="Okamura Y."/>
        </authorList>
    </citation>
    <scope>NUCLEOTIDE SEQUENCE [LARGE SCALE GENOMIC DNA]</scope>
</reference>
<dbReference type="GO" id="GO:0044610">
    <property type="term" value="F:FMN transmembrane transporter activity"/>
    <property type="evidence" value="ECO:0007669"/>
    <property type="project" value="TreeGrafter"/>
</dbReference>
<keyword evidence="3 10" id="KW-0813">Transport</keyword>
<gene>
    <name evidence="12" type="ORF">LNINA_LOCUS15066</name>
</gene>
<comment type="subcellular location">
    <subcellularLocation>
        <location evidence="1">Peroxisome membrane</location>
        <topology evidence="1">Multi-pass membrane protein</topology>
    </subcellularLocation>
</comment>
<dbReference type="GO" id="GO:0015230">
    <property type="term" value="F:FAD transmembrane transporter activity"/>
    <property type="evidence" value="ECO:0007669"/>
    <property type="project" value="TreeGrafter"/>
</dbReference>
<dbReference type="SUPFAM" id="SSF103506">
    <property type="entry name" value="Mitochondrial carrier"/>
    <property type="match status" value="1"/>
</dbReference>
<evidence type="ECO:0000256" key="4">
    <source>
        <dbReference type="ARBA" id="ARBA00022692"/>
    </source>
</evidence>
<evidence type="ECO:0000256" key="8">
    <source>
        <dbReference type="ARBA" id="ARBA00023140"/>
    </source>
</evidence>
<keyword evidence="6 11" id="KW-1133">Transmembrane helix</keyword>
<dbReference type="Gene3D" id="1.50.40.10">
    <property type="entry name" value="Mitochondrial carrier domain"/>
    <property type="match status" value="1"/>
</dbReference>
<feature type="transmembrane region" description="Helical" evidence="11">
    <location>
        <begin position="66"/>
        <end position="84"/>
    </location>
</feature>
<evidence type="ECO:0000256" key="2">
    <source>
        <dbReference type="ARBA" id="ARBA00006375"/>
    </source>
</evidence>
<feature type="repeat" description="Solcar" evidence="9">
    <location>
        <begin position="98"/>
        <end position="181"/>
    </location>
</feature>
<dbReference type="GO" id="GO:0005778">
    <property type="term" value="C:peroxisomal membrane"/>
    <property type="evidence" value="ECO:0007669"/>
    <property type="project" value="UniProtKB-SubCell"/>
</dbReference>
<feature type="repeat" description="Solcar" evidence="9">
    <location>
        <begin position="188"/>
        <end position="266"/>
    </location>
</feature>
<dbReference type="PROSITE" id="PS50920">
    <property type="entry name" value="SOLCAR"/>
    <property type="match status" value="3"/>
</dbReference>
<dbReference type="PANTHER" id="PTHR45939:SF5">
    <property type="entry name" value="PEROXISOMAL MEMBRANE PROTEIN PMP34"/>
    <property type="match status" value="1"/>
</dbReference>
<dbReference type="Pfam" id="PF00153">
    <property type="entry name" value="Mito_carr"/>
    <property type="match status" value="3"/>
</dbReference>
<evidence type="ECO:0008006" key="14">
    <source>
        <dbReference type="Google" id="ProtNLM"/>
    </source>
</evidence>